<evidence type="ECO:0000256" key="7">
    <source>
        <dbReference type="ARBA" id="ARBA00022801"/>
    </source>
</evidence>
<dbReference type="Proteomes" id="UP001190926">
    <property type="component" value="Unassembled WGS sequence"/>
</dbReference>
<dbReference type="FunFam" id="2.40.70.10:FF:000050">
    <property type="entry name" value="Aspartic proteinase CDR1"/>
    <property type="match status" value="1"/>
</dbReference>
<evidence type="ECO:0000256" key="5">
    <source>
        <dbReference type="ARBA" id="ARBA00022729"/>
    </source>
</evidence>
<name>A0AAD4J4X1_PERFH</name>
<dbReference type="PANTHER" id="PTHR47967:SF66">
    <property type="entry name" value="ASPARTIC PROTEINASE CDR1-RELATED"/>
    <property type="match status" value="1"/>
</dbReference>
<dbReference type="CDD" id="cd05476">
    <property type="entry name" value="pepsin_A_like_plant"/>
    <property type="match status" value="1"/>
</dbReference>
<keyword evidence="5 10" id="KW-0732">Signal</keyword>
<reference evidence="12 13" key="1">
    <citation type="journal article" date="2021" name="Nat. Commun.">
        <title>Incipient diploidization of the medicinal plant Perilla within 10,000 years.</title>
        <authorList>
            <person name="Zhang Y."/>
            <person name="Shen Q."/>
            <person name="Leng L."/>
            <person name="Zhang D."/>
            <person name="Chen S."/>
            <person name="Shi Y."/>
            <person name="Ning Z."/>
            <person name="Chen S."/>
        </authorList>
    </citation>
    <scope>NUCLEOTIDE SEQUENCE [LARGE SCALE GENOMIC DNA]</scope>
    <source>
        <strain evidence="13">cv. PC099</strain>
    </source>
</reference>
<keyword evidence="6" id="KW-0064">Aspartyl protease</keyword>
<dbReference type="EMBL" id="SDAM02000154">
    <property type="protein sequence ID" value="KAH6827014.1"/>
    <property type="molecule type" value="Genomic_DNA"/>
</dbReference>
<feature type="transmembrane region" description="Helical" evidence="9">
    <location>
        <begin position="388"/>
        <end position="411"/>
    </location>
</feature>
<dbReference type="FunFam" id="2.40.70.10:FF:000016">
    <property type="entry name" value="Probable aspartic protease At2g35615"/>
    <property type="match status" value="1"/>
</dbReference>
<dbReference type="Gene3D" id="2.40.70.10">
    <property type="entry name" value="Acid Proteases"/>
    <property type="match status" value="2"/>
</dbReference>
<dbReference type="AlphaFoldDB" id="A0AAD4J4X1"/>
<dbReference type="GO" id="GO:0005576">
    <property type="term" value="C:extracellular region"/>
    <property type="evidence" value="ECO:0007669"/>
    <property type="project" value="UniProtKB-SubCell"/>
</dbReference>
<comment type="subcellular location">
    <subcellularLocation>
        <location evidence="1">Secreted</location>
    </subcellularLocation>
</comment>
<evidence type="ECO:0000256" key="3">
    <source>
        <dbReference type="ARBA" id="ARBA00022525"/>
    </source>
</evidence>
<evidence type="ECO:0000256" key="9">
    <source>
        <dbReference type="SAM" id="Phobius"/>
    </source>
</evidence>
<evidence type="ECO:0000259" key="11">
    <source>
        <dbReference type="PROSITE" id="PS51767"/>
    </source>
</evidence>
<dbReference type="PROSITE" id="PS51767">
    <property type="entry name" value="PEPTIDASE_A1"/>
    <property type="match status" value="1"/>
</dbReference>
<keyword evidence="9" id="KW-0812">Transmembrane</keyword>
<feature type="domain" description="Peptidase A1" evidence="11">
    <location>
        <begin position="83"/>
        <end position="421"/>
    </location>
</feature>
<dbReference type="GO" id="GO:0004190">
    <property type="term" value="F:aspartic-type endopeptidase activity"/>
    <property type="evidence" value="ECO:0007669"/>
    <property type="project" value="UniProtKB-KW"/>
</dbReference>
<dbReference type="PANTHER" id="PTHR47967">
    <property type="entry name" value="OS07G0603500 PROTEIN-RELATED"/>
    <property type="match status" value="1"/>
</dbReference>
<proteinExistence type="inferred from homology"/>
<keyword evidence="3" id="KW-0964">Secreted</keyword>
<evidence type="ECO:0000256" key="8">
    <source>
        <dbReference type="ARBA" id="ARBA00023180"/>
    </source>
</evidence>
<dbReference type="InterPro" id="IPR033121">
    <property type="entry name" value="PEPTIDASE_A1"/>
</dbReference>
<comment type="similarity">
    <text evidence="2">Belongs to the peptidase A1 family.</text>
</comment>
<dbReference type="InterPro" id="IPR001969">
    <property type="entry name" value="Aspartic_peptidase_AS"/>
</dbReference>
<gene>
    <name evidence="12" type="ORF">C2S53_016157</name>
</gene>
<dbReference type="InterPro" id="IPR051708">
    <property type="entry name" value="Plant_Aspart_Prot_A1"/>
</dbReference>
<comment type="caution">
    <text evidence="12">The sequence shown here is derived from an EMBL/GenBank/DDBJ whole genome shotgun (WGS) entry which is preliminary data.</text>
</comment>
<sequence length="429" mass="46217">MKLHKASLVCAITIIFAAISTCNFRATEAAGFSIDLIHRDSLQSDSSSLDHVNATLQRSFNCAKTLIPQSAASADMVPDIGEYLMRFSIGTPKVETLAIADTGSDLTWIQCAPCRPWRCFKQRPPLFVPNRSSTYKPIPCSSNTCKAIPDTSCLGTKGSCSYSMSYGDGSFSKGDVAMETITLGNNVTIPNIVTGCAHNSRGTFSRATSGIVGLGGGKHSLIRQMGSSIGGRFSYCLVPNLGKSTKPSKMHFGDKAVVSGGGVATTPMVGKYPDTFYYLTLLGMSVGKERFDLDSSSEKGEVGNIVIDSGSTLTFLPFELYDKVVAAVNRQANMRRISDPKKQLSLCFFATKDAGKKIPEITAHFKGADVKLKFYNTFIMSTPKSMCFAFAPATFVAIYGNLAQVNFVIGYDLKKKTLSFKPTDCTINA</sequence>
<evidence type="ECO:0000313" key="12">
    <source>
        <dbReference type="EMBL" id="KAH6827014.1"/>
    </source>
</evidence>
<evidence type="ECO:0000313" key="13">
    <source>
        <dbReference type="Proteomes" id="UP001190926"/>
    </source>
</evidence>
<evidence type="ECO:0000256" key="1">
    <source>
        <dbReference type="ARBA" id="ARBA00004613"/>
    </source>
</evidence>
<keyword evidence="9" id="KW-1133">Transmembrane helix</keyword>
<dbReference type="Pfam" id="PF14543">
    <property type="entry name" value="TAXi_N"/>
    <property type="match status" value="1"/>
</dbReference>
<dbReference type="GO" id="GO:0006508">
    <property type="term" value="P:proteolysis"/>
    <property type="evidence" value="ECO:0007669"/>
    <property type="project" value="UniProtKB-KW"/>
</dbReference>
<dbReference type="InterPro" id="IPR032861">
    <property type="entry name" value="TAXi_N"/>
</dbReference>
<evidence type="ECO:0000256" key="4">
    <source>
        <dbReference type="ARBA" id="ARBA00022670"/>
    </source>
</evidence>
<dbReference type="InterPro" id="IPR034161">
    <property type="entry name" value="Pepsin-like_plant"/>
</dbReference>
<protein>
    <recommendedName>
        <fullName evidence="11">Peptidase A1 domain-containing protein</fullName>
    </recommendedName>
</protein>
<evidence type="ECO:0000256" key="6">
    <source>
        <dbReference type="ARBA" id="ARBA00022750"/>
    </source>
</evidence>
<keyword evidence="7" id="KW-0378">Hydrolase</keyword>
<evidence type="ECO:0000256" key="10">
    <source>
        <dbReference type="SAM" id="SignalP"/>
    </source>
</evidence>
<keyword evidence="8" id="KW-0325">Glycoprotein</keyword>
<feature type="chain" id="PRO_5042074338" description="Peptidase A1 domain-containing protein" evidence="10">
    <location>
        <begin position="30"/>
        <end position="429"/>
    </location>
</feature>
<organism evidence="12 13">
    <name type="scientific">Perilla frutescens var. hirtella</name>
    <name type="common">Perilla citriodora</name>
    <name type="synonym">Perilla setoyensis</name>
    <dbReference type="NCBI Taxonomy" id="608512"/>
    <lineage>
        <taxon>Eukaryota</taxon>
        <taxon>Viridiplantae</taxon>
        <taxon>Streptophyta</taxon>
        <taxon>Embryophyta</taxon>
        <taxon>Tracheophyta</taxon>
        <taxon>Spermatophyta</taxon>
        <taxon>Magnoliopsida</taxon>
        <taxon>eudicotyledons</taxon>
        <taxon>Gunneridae</taxon>
        <taxon>Pentapetalae</taxon>
        <taxon>asterids</taxon>
        <taxon>lamiids</taxon>
        <taxon>Lamiales</taxon>
        <taxon>Lamiaceae</taxon>
        <taxon>Nepetoideae</taxon>
        <taxon>Elsholtzieae</taxon>
        <taxon>Perilla</taxon>
    </lineage>
</organism>
<dbReference type="SUPFAM" id="SSF50630">
    <property type="entry name" value="Acid proteases"/>
    <property type="match status" value="1"/>
</dbReference>
<keyword evidence="13" id="KW-1185">Reference proteome</keyword>
<dbReference type="InterPro" id="IPR021109">
    <property type="entry name" value="Peptidase_aspartic_dom_sf"/>
</dbReference>
<dbReference type="Pfam" id="PF14541">
    <property type="entry name" value="TAXi_C"/>
    <property type="match status" value="1"/>
</dbReference>
<dbReference type="InterPro" id="IPR032799">
    <property type="entry name" value="TAXi_C"/>
</dbReference>
<keyword evidence="4" id="KW-0645">Protease</keyword>
<feature type="signal peptide" evidence="10">
    <location>
        <begin position="1"/>
        <end position="29"/>
    </location>
</feature>
<accession>A0AAD4J4X1</accession>
<keyword evidence="9" id="KW-0472">Membrane</keyword>
<dbReference type="PROSITE" id="PS00141">
    <property type="entry name" value="ASP_PROTEASE"/>
    <property type="match status" value="1"/>
</dbReference>
<evidence type="ECO:0000256" key="2">
    <source>
        <dbReference type="ARBA" id="ARBA00007447"/>
    </source>
</evidence>